<gene>
    <name evidence="3" type="ORF">OG222_33520</name>
</gene>
<dbReference type="InterPro" id="IPR036388">
    <property type="entry name" value="WH-like_DNA-bd_sf"/>
</dbReference>
<dbReference type="Pfam" id="PF00753">
    <property type="entry name" value="Lactamase_B"/>
    <property type="match status" value="1"/>
</dbReference>
<feature type="region of interest" description="Disordered" evidence="1">
    <location>
        <begin position="304"/>
        <end position="326"/>
    </location>
</feature>
<dbReference type="SMART" id="SM00849">
    <property type="entry name" value="Lactamase_B"/>
    <property type="match status" value="1"/>
</dbReference>
<proteinExistence type="predicted"/>
<evidence type="ECO:0000256" key="1">
    <source>
        <dbReference type="SAM" id="MobiDB-lite"/>
    </source>
</evidence>
<accession>A0AAU1M2P5</accession>
<dbReference type="Gene3D" id="1.10.10.10">
    <property type="entry name" value="Winged helix-like DNA-binding domain superfamily/Winged helix DNA-binding domain"/>
    <property type="match status" value="1"/>
</dbReference>
<dbReference type="InterPro" id="IPR050662">
    <property type="entry name" value="Sec-metab_biosynth-thioest"/>
</dbReference>
<protein>
    <submittedName>
        <fullName evidence="3">MBL fold metallo-hydrolase</fullName>
    </submittedName>
</protein>
<reference evidence="3" key="1">
    <citation type="submission" date="2022-10" db="EMBL/GenBank/DDBJ databases">
        <title>The complete genomes of actinobacterial strains from the NBC collection.</title>
        <authorList>
            <person name="Joergensen T.S."/>
            <person name="Alvarez Arevalo M."/>
            <person name="Sterndorff E.B."/>
            <person name="Faurdal D."/>
            <person name="Vuksanovic O."/>
            <person name="Mourched A.-S."/>
            <person name="Charusanti P."/>
            <person name="Shaw S."/>
            <person name="Blin K."/>
            <person name="Weber T."/>
        </authorList>
    </citation>
    <scope>NUCLEOTIDE SEQUENCE</scope>
    <source>
        <strain evidence="3">NBC_00148</strain>
    </source>
</reference>
<dbReference type="Gene3D" id="3.60.15.10">
    <property type="entry name" value="Ribonuclease Z/Hydroxyacylglutathione hydrolase-like"/>
    <property type="match status" value="1"/>
</dbReference>
<dbReference type="PANTHER" id="PTHR23131:SF4">
    <property type="entry name" value="METALLO-BETA-LACTAMASE SUPERFAMILY POTEIN"/>
    <property type="match status" value="1"/>
</dbReference>
<name>A0AAU1M2P5_9ACTN</name>
<dbReference type="SUPFAM" id="SSF56281">
    <property type="entry name" value="Metallo-hydrolase/oxidoreductase"/>
    <property type="match status" value="1"/>
</dbReference>
<dbReference type="InterPro" id="IPR036866">
    <property type="entry name" value="RibonucZ/Hydroxyglut_hydro"/>
</dbReference>
<dbReference type="AlphaFoldDB" id="A0AAU1M2P5"/>
<sequence length="326" mass="35754">MERSRTAAQHLAALRAGVRLRDGRGSYLVDAGWDTDEAFEALSAGLAAIGTRVEDVQGVMVSHVHPDHYGLAPRVREVSGAWVSLHPADAAVLDRLEDDGPVALTTATLRTSGAPREVLERHREAMAGLADRRRIPRPDLLLDDGAEPEVPGWNLRGLWTPGHSPGHMCFWEPRYALLLSGDHVLPRITPNIPPPAGADEDTLGAYLRSLERLENLGTAEVLPAHEHRFTDLGGRLGELRSHHESRFEEVLTALEAGARTVWEVAGGMSWSRPWESMDGFAQRAAAGEAFAHLRALARRAEVREESGEPLRWRVAAPDDGTRRRPA</sequence>
<organism evidence="3">
    <name type="scientific">Streptomyces sp. NBC_00148</name>
    <dbReference type="NCBI Taxonomy" id="2903626"/>
    <lineage>
        <taxon>Bacteria</taxon>
        <taxon>Bacillati</taxon>
        <taxon>Actinomycetota</taxon>
        <taxon>Actinomycetes</taxon>
        <taxon>Kitasatosporales</taxon>
        <taxon>Streptomycetaceae</taxon>
        <taxon>Streptomyces</taxon>
    </lineage>
</organism>
<feature type="domain" description="Metallo-beta-lactamase" evidence="2">
    <location>
        <begin position="14"/>
        <end position="225"/>
    </location>
</feature>
<dbReference type="InterPro" id="IPR001279">
    <property type="entry name" value="Metallo-B-lactamas"/>
</dbReference>
<dbReference type="EMBL" id="CP108169">
    <property type="protein sequence ID" value="WTQ77762.1"/>
    <property type="molecule type" value="Genomic_DNA"/>
</dbReference>
<evidence type="ECO:0000259" key="2">
    <source>
        <dbReference type="SMART" id="SM00849"/>
    </source>
</evidence>
<dbReference type="PANTHER" id="PTHR23131">
    <property type="entry name" value="ENDORIBONUCLEASE LACTB2"/>
    <property type="match status" value="1"/>
</dbReference>
<evidence type="ECO:0000313" key="3">
    <source>
        <dbReference type="EMBL" id="WTQ77762.1"/>
    </source>
</evidence>